<organism evidence="1 2">
    <name type="scientific">Popillia japonica</name>
    <name type="common">Japanese beetle</name>
    <dbReference type="NCBI Taxonomy" id="7064"/>
    <lineage>
        <taxon>Eukaryota</taxon>
        <taxon>Metazoa</taxon>
        <taxon>Ecdysozoa</taxon>
        <taxon>Arthropoda</taxon>
        <taxon>Hexapoda</taxon>
        <taxon>Insecta</taxon>
        <taxon>Pterygota</taxon>
        <taxon>Neoptera</taxon>
        <taxon>Endopterygota</taxon>
        <taxon>Coleoptera</taxon>
        <taxon>Polyphaga</taxon>
        <taxon>Scarabaeiformia</taxon>
        <taxon>Scarabaeidae</taxon>
        <taxon>Rutelinae</taxon>
        <taxon>Popillia</taxon>
    </lineage>
</organism>
<reference evidence="1 2" key="1">
    <citation type="journal article" date="2024" name="BMC Genomics">
        <title>De novo assembly and annotation of Popillia japonica's genome with initial clues to its potential as an invasive pest.</title>
        <authorList>
            <person name="Cucini C."/>
            <person name="Boschi S."/>
            <person name="Funari R."/>
            <person name="Cardaioli E."/>
            <person name="Iannotti N."/>
            <person name="Marturano G."/>
            <person name="Paoli F."/>
            <person name="Bruttini M."/>
            <person name="Carapelli A."/>
            <person name="Frati F."/>
            <person name="Nardi F."/>
        </authorList>
    </citation>
    <scope>NUCLEOTIDE SEQUENCE [LARGE SCALE GENOMIC DNA]</scope>
    <source>
        <strain evidence="1">DMR45628</strain>
    </source>
</reference>
<evidence type="ECO:0000313" key="1">
    <source>
        <dbReference type="EMBL" id="KAK9711737.1"/>
    </source>
</evidence>
<comment type="caution">
    <text evidence="1">The sequence shown here is derived from an EMBL/GenBank/DDBJ whole genome shotgun (WGS) entry which is preliminary data.</text>
</comment>
<keyword evidence="2" id="KW-1185">Reference proteome</keyword>
<name>A0AAW1K252_POPJA</name>
<accession>A0AAW1K252</accession>
<dbReference type="EMBL" id="JASPKY010000274">
    <property type="protein sequence ID" value="KAK9711737.1"/>
    <property type="molecule type" value="Genomic_DNA"/>
</dbReference>
<protein>
    <submittedName>
        <fullName evidence="1">Uncharacterized protein</fullName>
    </submittedName>
</protein>
<dbReference type="AlphaFoldDB" id="A0AAW1K252"/>
<dbReference type="Proteomes" id="UP001458880">
    <property type="component" value="Unassembled WGS sequence"/>
</dbReference>
<gene>
    <name evidence="1" type="ORF">QE152_g25298</name>
</gene>
<proteinExistence type="predicted"/>
<evidence type="ECO:0000313" key="2">
    <source>
        <dbReference type="Proteomes" id="UP001458880"/>
    </source>
</evidence>
<sequence>MIFVLFYLYVYNICKYLLKDHNFSGVQSTFLGYHFCQQLGYDLCSWPLAFSSNKYHQAIEIQPLLMITMAPCGCASCSPHKSALHKGRQFSRYYSGSSGIDYET</sequence>